<dbReference type="STRING" id="1658174.A0A1J9QA99"/>
<dbReference type="InterPro" id="IPR012349">
    <property type="entry name" value="Split_barrel_FMN-bd"/>
</dbReference>
<dbReference type="EMBL" id="LGTZ01000386">
    <property type="protein sequence ID" value="OJD25368.1"/>
    <property type="molecule type" value="Genomic_DNA"/>
</dbReference>
<keyword evidence="3" id="KW-1185">Reference proteome</keyword>
<evidence type="ECO:0000313" key="2">
    <source>
        <dbReference type="EMBL" id="OJD25368.1"/>
    </source>
</evidence>
<accession>A0A1J9QA99</accession>
<dbReference type="VEuPathDB" id="FungiDB:ACJ73_03259"/>
<reference evidence="2 3" key="1">
    <citation type="submission" date="2015-08" db="EMBL/GenBank/DDBJ databases">
        <title>Emmonsia species relationships and genome sequence.</title>
        <authorList>
            <person name="Cuomo C.A."/>
            <person name="Schwartz I.S."/>
            <person name="Kenyon C."/>
            <person name="De Hoog G.S."/>
            <person name="Govender N.P."/>
            <person name="Botha A."/>
            <person name="Moreno L."/>
            <person name="De Vries M."/>
            <person name="Munoz J.F."/>
            <person name="Stielow J.B."/>
        </authorList>
    </citation>
    <scope>NUCLEOTIDE SEQUENCE [LARGE SCALE GENOMIC DNA]</scope>
    <source>
        <strain evidence="2 3">EI222</strain>
    </source>
</reference>
<feature type="region of interest" description="Disordered" evidence="1">
    <location>
        <begin position="1"/>
        <end position="21"/>
    </location>
</feature>
<evidence type="ECO:0000256" key="1">
    <source>
        <dbReference type="SAM" id="MobiDB-lite"/>
    </source>
</evidence>
<dbReference type="OrthoDB" id="10250990at2759"/>
<name>A0A1J9QA99_9EURO</name>
<dbReference type="AlphaFoldDB" id="A0A1J9QA99"/>
<organism evidence="2 3">
    <name type="scientific">Blastomyces percursus</name>
    <dbReference type="NCBI Taxonomy" id="1658174"/>
    <lineage>
        <taxon>Eukaryota</taxon>
        <taxon>Fungi</taxon>
        <taxon>Dikarya</taxon>
        <taxon>Ascomycota</taxon>
        <taxon>Pezizomycotina</taxon>
        <taxon>Eurotiomycetes</taxon>
        <taxon>Eurotiomycetidae</taxon>
        <taxon>Onygenales</taxon>
        <taxon>Ajellomycetaceae</taxon>
        <taxon>Blastomyces</taxon>
    </lineage>
</organism>
<dbReference type="Gene3D" id="2.30.110.10">
    <property type="entry name" value="Electron Transport, Fmn-binding Protein, Chain A"/>
    <property type="match status" value="1"/>
</dbReference>
<sequence length="181" mass="20337">MRPQPTLRGHDSARQRPCTHDGCQSDECVEGQRRLQIRKDKFAHVKLTPQPSELVVPCRILECPVKIQAELVKVNEMMDDLPERKGSILAMELRVYVGNVAAAYYVFFGVLWDGEAQVGSISVAEIDEEAYRSPKKNGVMQVAMADEKTCNDESKVGEHASSSCGFQDNHSLRDDVRNCWL</sequence>
<comment type="caution">
    <text evidence="2">The sequence shown here is derived from an EMBL/GenBank/DDBJ whole genome shotgun (WGS) entry which is preliminary data.</text>
</comment>
<evidence type="ECO:0000313" key="3">
    <source>
        <dbReference type="Proteomes" id="UP000242791"/>
    </source>
</evidence>
<dbReference type="Proteomes" id="UP000242791">
    <property type="component" value="Unassembled WGS sequence"/>
</dbReference>
<gene>
    <name evidence="2" type="ORF">ACJ73_03259</name>
</gene>
<protein>
    <submittedName>
        <fullName evidence="2">Uncharacterized protein</fullName>
    </submittedName>
</protein>
<proteinExistence type="predicted"/>